<accession>A0A5S6QH12</accession>
<name>A0A5S6QH12_TRIMR</name>
<evidence type="ECO:0000313" key="3">
    <source>
        <dbReference type="WBParaSite" id="TMUE_2000006127.1"/>
    </source>
</evidence>
<proteinExistence type="predicted"/>
<dbReference type="PANTHER" id="PTHR47163">
    <property type="entry name" value="DDE_TNP_IS1595 DOMAIN-CONTAINING PROTEIN"/>
    <property type="match status" value="1"/>
</dbReference>
<feature type="domain" description="ISXO2-like transposase" evidence="1">
    <location>
        <begin position="89"/>
        <end position="193"/>
    </location>
</feature>
<dbReference type="PANTHER" id="PTHR47163:SF2">
    <property type="entry name" value="SI:DKEY-17M8.2"/>
    <property type="match status" value="1"/>
</dbReference>
<dbReference type="WBParaSite" id="TMUE_2000006127.1">
    <property type="protein sequence ID" value="TMUE_2000006127.1"/>
    <property type="gene ID" value="WBGene00290838"/>
</dbReference>
<dbReference type="AlphaFoldDB" id="A0A5S6QH12"/>
<protein>
    <submittedName>
        <fullName evidence="3">DDE_Tnp_IS1595 domain-containing protein</fullName>
    </submittedName>
</protein>
<sequence>MVLKSRNDRRDVRWRCSGTRCYKELSPKTEPGCDLPIRTFLLFIQAWSEKLTSVAHCKALFNMNKSSVLKLNAAMRRIAEEWLLKNPVPVGGPGLTVEVDESLFSKRKYNRARVLPQAWVVGGVCRETGHCFLGRVADRSAATLIDVIKENVAAGSTTVESIWSHAKQGNKARRGTHRSKIDSYLCEFVWRRRLSRDEHLFNSILCAIAELYPPR</sequence>
<dbReference type="InterPro" id="IPR053164">
    <property type="entry name" value="IS1016-like_transposase"/>
</dbReference>
<dbReference type="InterPro" id="IPR024445">
    <property type="entry name" value="Tnp_ISXO2-like"/>
</dbReference>
<keyword evidence="2" id="KW-1185">Reference proteome</keyword>
<evidence type="ECO:0000313" key="2">
    <source>
        <dbReference type="Proteomes" id="UP000046395"/>
    </source>
</evidence>
<dbReference type="Proteomes" id="UP000046395">
    <property type="component" value="Unassembled WGS sequence"/>
</dbReference>
<reference evidence="3" key="1">
    <citation type="submission" date="2019-12" db="UniProtKB">
        <authorList>
            <consortium name="WormBaseParasite"/>
        </authorList>
    </citation>
    <scope>IDENTIFICATION</scope>
</reference>
<dbReference type="STRING" id="70415.A0A5S6QH12"/>
<evidence type="ECO:0000259" key="1">
    <source>
        <dbReference type="SMART" id="SM01126"/>
    </source>
</evidence>
<organism evidence="2 3">
    <name type="scientific">Trichuris muris</name>
    <name type="common">Mouse whipworm</name>
    <dbReference type="NCBI Taxonomy" id="70415"/>
    <lineage>
        <taxon>Eukaryota</taxon>
        <taxon>Metazoa</taxon>
        <taxon>Ecdysozoa</taxon>
        <taxon>Nematoda</taxon>
        <taxon>Enoplea</taxon>
        <taxon>Dorylaimia</taxon>
        <taxon>Trichinellida</taxon>
        <taxon>Trichuridae</taxon>
        <taxon>Trichuris</taxon>
    </lineage>
</organism>
<dbReference type="SMART" id="SM01126">
    <property type="entry name" value="DDE_Tnp_IS1595"/>
    <property type="match status" value="1"/>
</dbReference>